<reference evidence="3 4" key="1">
    <citation type="submission" date="2020-07" db="EMBL/GenBank/DDBJ databases">
        <title>Genome of Haloechinothrix sp.</title>
        <authorList>
            <person name="Tang S.-K."/>
            <person name="Yang L."/>
            <person name="Zhu W.-Y."/>
        </authorList>
    </citation>
    <scope>NUCLEOTIDE SEQUENCE [LARGE SCALE GENOMIC DNA]</scope>
    <source>
        <strain evidence="3 4">YIM 98757</strain>
    </source>
</reference>
<evidence type="ECO:0000256" key="1">
    <source>
        <dbReference type="SAM" id="MobiDB-lite"/>
    </source>
</evidence>
<protein>
    <submittedName>
        <fullName evidence="3">DUF397 domain-containing protein</fullName>
    </submittedName>
</protein>
<sequence>MSQEQYAAGGDNTEPEPFDDKAHIRDEIDLSNAEWQRPLPEGVDPDELEDAVEIAFVPHTDGVTYVAMRQASEPDGTILVFTPSEWEAFVLGAKDGEFDEPW</sequence>
<dbReference type="AlphaFoldDB" id="A0A838A8Y3"/>
<dbReference type="EMBL" id="JACCKD010000002">
    <property type="protein sequence ID" value="MBA0124999.1"/>
    <property type="molecule type" value="Genomic_DNA"/>
</dbReference>
<proteinExistence type="predicted"/>
<evidence type="ECO:0000259" key="2">
    <source>
        <dbReference type="Pfam" id="PF04149"/>
    </source>
</evidence>
<evidence type="ECO:0000313" key="4">
    <source>
        <dbReference type="Proteomes" id="UP000582974"/>
    </source>
</evidence>
<evidence type="ECO:0000313" key="3">
    <source>
        <dbReference type="EMBL" id="MBA0124999.1"/>
    </source>
</evidence>
<keyword evidence="4" id="KW-1185">Reference proteome</keyword>
<accession>A0A838A8Y3</accession>
<feature type="domain" description="DUF397" evidence="2">
    <location>
        <begin position="50"/>
        <end position="94"/>
    </location>
</feature>
<gene>
    <name evidence="3" type="ORF">H0B56_05540</name>
</gene>
<feature type="region of interest" description="Disordered" evidence="1">
    <location>
        <begin position="1"/>
        <end position="46"/>
    </location>
</feature>
<dbReference type="RefSeq" id="WP_180891858.1">
    <property type="nucleotide sequence ID" value="NZ_JACCKD010000002.1"/>
</dbReference>
<feature type="compositionally biased region" description="Basic and acidic residues" evidence="1">
    <location>
        <begin position="18"/>
        <end position="28"/>
    </location>
</feature>
<name>A0A838A8Y3_9PSEU</name>
<dbReference type="InterPro" id="IPR007278">
    <property type="entry name" value="DUF397"/>
</dbReference>
<organism evidence="3 4">
    <name type="scientific">Haloechinothrix aidingensis</name>
    <dbReference type="NCBI Taxonomy" id="2752311"/>
    <lineage>
        <taxon>Bacteria</taxon>
        <taxon>Bacillati</taxon>
        <taxon>Actinomycetota</taxon>
        <taxon>Actinomycetes</taxon>
        <taxon>Pseudonocardiales</taxon>
        <taxon>Pseudonocardiaceae</taxon>
        <taxon>Haloechinothrix</taxon>
    </lineage>
</organism>
<comment type="caution">
    <text evidence="3">The sequence shown here is derived from an EMBL/GenBank/DDBJ whole genome shotgun (WGS) entry which is preliminary data.</text>
</comment>
<dbReference type="Pfam" id="PF04149">
    <property type="entry name" value="DUF397"/>
    <property type="match status" value="1"/>
</dbReference>
<dbReference type="Proteomes" id="UP000582974">
    <property type="component" value="Unassembled WGS sequence"/>
</dbReference>